<feature type="region of interest" description="Disordered" evidence="1">
    <location>
        <begin position="336"/>
        <end position="356"/>
    </location>
</feature>
<dbReference type="Proteomes" id="UP000038045">
    <property type="component" value="Unplaced"/>
</dbReference>
<evidence type="ECO:0000313" key="3">
    <source>
        <dbReference type="WBParaSite" id="PTRK_0001621500.1"/>
    </source>
</evidence>
<organism evidence="2 3">
    <name type="scientific">Parastrongyloides trichosuri</name>
    <name type="common">Possum-specific nematode worm</name>
    <dbReference type="NCBI Taxonomy" id="131310"/>
    <lineage>
        <taxon>Eukaryota</taxon>
        <taxon>Metazoa</taxon>
        <taxon>Ecdysozoa</taxon>
        <taxon>Nematoda</taxon>
        <taxon>Chromadorea</taxon>
        <taxon>Rhabditida</taxon>
        <taxon>Tylenchina</taxon>
        <taxon>Panagrolaimomorpha</taxon>
        <taxon>Strongyloidoidea</taxon>
        <taxon>Strongyloididae</taxon>
        <taxon>Parastrongyloides</taxon>
    </lineage>
</organism>
<dbReference type="WBParaSite" id="PTRK_0001621500.1">
    <property type="protein sequence ID" value="PTRK_0001621500.1"/>
    <property type="gene ID" value="PTRK_0001621500"/>
</dbReference>
<proteinExistence type="predicted"/>
<reference evidence="3" key="1">
    <citation type="submission" date="2017-02" db="UniProtKB">
        <authorList>
            <consortium name="WormBaseParasite"/>
        </authorList>
    </citation>
    <scope>IDENTIFICATION</scope>
</reference>
<keyword evidence="2" id="KW-1185">Reference proteome</keyword>
<evidence type="ECO:0000313" key="2">
    <source>
        <dbReference type="Proteomes" id="UP000038045"/>
    </source>
</evidence>
<accession>A0A0N5A3L0</accession>
<protein>
    <submittedName>
        <fullName evidence="3">HECT domain-containing protein</fullName>
    </submittedName>
</protein>
<sequence length="689" mass="81081">MSNSPTSRVRSENIINEADYNFMNDFVDRVINDSSTSRVRLEDIINEDDYNFMSDFVDRVINESSTSRVHSKNITNEDDYNFMNDFVDRVINDSPTLRIRSENIINEADYNFMNDFVDRVINDSSTLRVRLEDIINEDDYNFMNDFVDRVINESFTSRVHSENIINEDDYNFMNDFVDRVINDSPTLRVHSENIINEADYNFMNDFVDRVINDSPTSRVHSENIINEADYNFMNDFVDRVINGNDESLSSIVSCRNQAQMEVSNNNNTLRSNNQLENVININQLIRESKPSSIRESIDVIQIGVSATKIKELLGGHSMNSDDRSNRNNDNCLLEASNTEEEKMEDNSSETEDSTHLDSRTCKIKINRFMAGISLCSLKYCKFPQLLKENGNEKMLKYLTWERILKTSLNNYESGDEKKYPKPHPYVKEILHRLLSYFDDVLRIRLDLIGKHLSKVKKTTIKKNAFLLSPNRTIHDEFGELKRLYEHILDNIPRVILAISIFIKGRPVQYIYNLNTILTNISDKYKKFRQLRTVFKRFFDEDFTYSYSVLDPDTLIQITRTLIKVERNMSVMRSNDLSRLKLHEFLMLEEDENDDHTLTFCPRVPFYLKTYSDNYYLSVVSTYWFIFNRLSEESSQQTGRENTEEYPSENDKVFIFMEGVANINKQIEKETIRTYSKPFNNFYSLNEEQK</sequence>
<feature type="compositionally biased region" description="Acidic residues" evidence="1">
    <location>
        <begin position="337"/>
        <end position="351"/>
    </location>
</feature>
<evidence type="ECO:0000256" key="1">
    <source>
        <dbReference type="SAM" id="MobiDB-lite"/>
    </source>
</evidence>
<name>A0A0N5A3L0_PARTI</name>
<dbReference type="AlphaFoldDB" id="A0A0N5A3L0"/>